<comment type="caution">
    <text evidence="4">The sequence shown here is derived from an EMBL/GenBank/DDBJ whole genome shotgun (WGS) entry which is preliminary data.</text>
</comment>
<protein>
    <submittedName>
        <fullName evidence="4">Terminase gpA endonuclease subunit</fullName>
    </submittedName>
</protein>
<dbReference type="InterPro" id="IPR046454">
    <property type="entry name" value="GpA_endonuclease"/>
</dbReference>
<dbReference type="EMBL" id="JAVVDO010000004">
    <property type="protein sequence ID" value="MDT8330193.1"/>
    <property type="molecule type" value="Genomic_DNA"/>
</dbReference>
<gene>
    <name evidence="4" type="ORF">RQ831_03945</name>
</gene>
<feature type="domain" description="Terminase large subunit GpA endonuclease" evidence="3">
    <location>
        <begin position="301"/>
        <end position="589"/>
    </location>
</feature>
<feature type="compositionally biased region" description="Low complexity" evidence="1">
    <location>
        <begin position="617"/>
        <end position="635"/>
    </location>
</feature>
<proteinExistence type="inferred from homology"/>
<dbReference type="PANTHER" id="PTHR34413:SF2">
    <property type="entry name" value="PROPHAGE TAIL FIBER ASSEMBLY PROTEIN HOMOLOG TFAE-RELATED"/>
    <property type="match status" value="1"/>
</dbReference>
<name>A0ABU3MBC9_9PROT</name>
<sequence length="657" mass="73706">MVPTPDEALAVEGEIVAAAVRRWFSAWRPKRHQSLSEWSAQNARLEGGKRYRAFPFQNGIADAFTDPEVEQISVMKSSRIGYSQIVQNYIGYCISQRPTRLLIYQPTIDDAEQFSKDDLEPVLQWQAVREVVTFRPRDPNNQIRAKRFPGGSIRIKGTNSPKEFRRLTADKVILEEPDGYPATAGVEGDPAALAFKRCLTSDDPLKAAGSTPTIDGASRIQALFRTGTQEHRYVPCPHCGHRQRLIFGDGTGPGLRWEPKENPTRAWYRCENGCDIEEDHKAWMDEHGEWVAHAPQNGPKHRSFHIWAAYSQFPGAAWLVIAKEFLEVRKDPNRFITFVNQVLGEPWVSRGDAPKWRQIYDRREDYEPGTVPRGGLVLTAGIDVQKDRIEIFIWAWGSDRQSWLVDHIVVLGNPYLATTWGGVSEAIQRTWQHEDGAELGLSKVGVDTGFATTQAEAWARKHPGLVVPIKGANSLSAPVFAWSGVRDATPNGRRRKTGLRIGMVGGHLIRLEMYGLLNLDPPTAEQEAEGHSYLPGYIHLSKQAGEEFCKQMVSWEWVESKGEWKKTHAAEAQDGWRYARAVLTAMGADRWSETRWRRLRASIADMASKAPEPATDPASEQATAQAQAARAQGAPEAPPKRSRYTPRYPGAGSWFGR</sequence>
<dbReference type="InterPro" id="IPR051220">
    <property type="entry name" value="TFA_Chaperone"/>
</dbReference>
<dbReference type="Pfam" id="PF05876">
    <property type="entry name" value="GpA_ATPase"/>
    <property type="match status" value="1"/>
</dbReference>
<feature type="domain" description="Phage terminase large subunit GpA ATPase" evidence="2">
    <location>
        <begin position="47"/>
        <end position="290"/>
    </location>
</feature>
<evidence type="ECO:0000313" key="4">
    <source>
        <dbReference type="EMBL" id="MDT8330193.1"/>
    </source>
</evidence>
<evidence type="ECO:0000259" key="3">
    <source>
        <dbReference type="Pfam" id="PF20454"/>
    </source>
</evidence>
<dbReference type="Proteomes" id="UP001258945">
    <property type="component" value="Unassembled WGS sequence"/>
</dbReference>
<dbReference type="GO" id="GO:0004519">
    <property type="term" value="F:endonuclease activity"/>
    <property type="evidence" value="ECO:0007669"/>
    <property type="project" value="UniProtKB-KW"/>
</dbReference>
<evidence type="ECO:0000259" key="2">
    <source>
        <dbReference type="Pfam" id="PF05876"/>
    </source>
</evidence>
<evidence type="ECO:0000313" key="5">
    <source>
        <dbReference type="Proteomes" id="UP001258945"/>
    </source>
</evidence>
<organism evidence="4 5">
    <name type="scientific">Roseomonas gilardii</name>
    <dbReference type="NCBI Taxonomy" id="257708"/>
    <lineage>
        <taxon>Bacteria</taxon>
        <taxon>Pseudomonadati</taxon>
        <taxon>Pseudomonadota</taxon>
        <taxon>Alphaproteobacteria</taxon>
        <taxon>Acetobacterales</taxon>
        <taxon>Roseomonadaceae</taxon>
        <taxon>Roseomonas</taxon>
    </lineage>
</organism>
<keyword evidence="4" id="KW-0378">Hydrolase</keyword>
<keyword evidence="4" id="KW-0255">Endonuclease</keyword>
<keyword evidence="5" id="KW-1185">Reference proteome</keyword>
<dbReference type="InterPro" id="IPR046453">
    <property type="entry name" value="GpA_ATPase"/>
</dbReference>
<evidence type="ECO:0000256" key="1">
    <source>
        <dbReference type="SAM" id="MobiDB-lite"/>
    </source>
</evidence>
<dbReference type="Pfam" id="PF20454">
    <property type="entry name" value="GpA_nuclease"/>
    <property type="match status" value="1"/>
</dbReference>
<accession>A0ABU3MBC9</accession>
<keyword evidence="4" id="KW-0540">Nuclease</keyword>
<dbReference type="InterPro" id="IPR008866">
    <property type="entry name" value="Phage_lambda_GpA-like"/>
</dbReference>
<dbReference type="PANTHER" id="PTHR34413">
    <property type="entry name" value="PROPHAGE TAIL FIBER ASSEMBLY PROTEIN HOMOLOG TFAE-RELATED-RELATED"/>
    <property type="match status" value="1"/>
</dbReference>
<dbReference type="HAMAP" id="MF_04144">
    <property type="entry name" value="TERL_LAMBDA"/>
    <property type="match status" value="1"/>
</dbReference>
<dbReference type="RefSeq" id="WP_314280389.1">
    <property type="nucleotide sequence ID" value="NZ_JAVVDO010000004.1"/>
</dbReference>
<feature type="region of interest" description="Disordered" evidence="1">
    <location>
        <begin position="608"/>
        <end position="657"/>
    </location>
</feature>
<reference evidence="4 5" key="1">
    <citation type="journal article" date="2019" name="Microb. Pathog.">
        <title>Comparison of VITEK 2, MALDI-TOF MS, 16S rRNA gene sequencing, and whole-genome sequencing for identification of Roseomonas mucosa.</title>
        <authorList>
            <person name="Rudolph W.W."/>
            <person name="Gunzer F."/>
            <person name="Trauth M."/>
            <person name="Bunk B."/>
            <person name="Bigge R."/>
            <person name="Schrottner P."/>
        </authorList>
    </citation>
    <scope>NUCLEOTIDE SEQUENCE [LARGE SCALE GENOMIC DNA]</scope>
    <source>
        <strain evidence="4 5">DSM 103800</strain>
    </source>
</reference>